<dbReference type="PANTHER" id="PTHR37543:SF1">
    <property type="entry name" value="CCCH ZINC FINGER DNA BINDING PROTEIN (AFU_ORTHOLOGUE AFUA_5G12760)"/>
    <property type="match status" value="1"/>
</dbReference>
<evidence type="ECO:0000256" key="1">
    <source>
        <dbReference type="SAM" id="Coils"/>
    </source>
</evidence>
<dbReference type="VEuPathDB" id="FungiDB:ASPVEDRAFT_154545"/>
<organism evidence="3 4">
    <name type="scientific">Aspergillus versicolor CBS 583.65</name>
    <dbReference type="NCBI Taxonomy" id="1036611"/>
    <lineage>
        <taxon>Eukaryota</taxon>
        <taxon>Fungi</taxon>
        <taxon>Dikarya</taxon>
        <taxon>Ascomycota</taxon>
        <taxon>Pezizomycotina</taxon>
        <taxon>Eurotiomycetes</taxon>
        <taxon>Eurotiomycetidae</taxon>
        <taxon>Eurotiales</taxon>
        <taxon>Aspergillaceae</taxon>
        <taxon>Aspergillus</taxon>
        <taxon>Aspergillus subgen. Nidulantes</taxon>
    </lineage>
</organism>
<dbReference type="STRING" id="1036611.A0A1L9PYK6"/>
<dbReference type="GeneID" id="63723924"/>
<accession>A0A1L9PYK6</accession>
<gene>
    <name evidence="3" type="ORF">ASPVEDRAFT_154545</name>
</gene>
<dbReference type="EMBL" id="KV878135">
    <property type="protein sequence ID" value="OJJ06522.1"/>
    <property type="molecule type" value="Genomic_DNA"/>
</dbReference>
<evidence type="ECO:0000259" key="2">
    <source>
        <dbReference type="Pfam" id="PF25540"/>
    </source>
</evidence>
<dbReference type="Pfam" id="PF25540">
    <property type="entry name" value="DUF7923"/>
    <property type="match status" value="1"/>
</dbReference>
<proteinExistence type="predicted"/>
<keyword evidence="1" id="KW-0175">Coiled coil</keyword>
<sequence length="319" mass="35468">MRPNFEALSTRYQELRAVEDSKDKIIEDLLAGIKQLGFDFERARDDYDDQKRAAASLREDIKEHKHNINAMKRAQDKLSFVSVIVDGDGMNFLEDLVQGGKDGGDKAARLLLEASESHVQSTDPAAPSNTCYKIRVYANVSGLTKAYRTDKILDHDQDLTSFIQGFNKAHPLCDFVDVGDGKECSDVKMRAILERDLVDIHCQRVVFCASADNGYASVLRQYRGPKQGSDHISLVEGPPFARDMKDLAICFISWVRVHIAHVAMIITLRQAAGKSAIWCISRGRTLVSKDFPVETLHVFLAIVVPSGRVALTNTIVGSM</sequence>
<dbReference type="PANTHER" id="PTHR37543">
    <property type="entry name" value="CCCH ZINC FINGER DNA BINDING PROTEIN (AFU_ORTHOLOGUE AFUA_5G12760)"/>
    <property type="match status" value="1"/>
</dbReference>
<name>A0A1L9PYK6_ASPVE</name>
<dbReference type="InterPro" id="IPR057683">
    <property type="entry name" value="DUF7923"/>
</dbReference>
<dbReference type="RefSeq" id="XP_040672284.1">
    <property type="nucleotide sequence ID" value="XM_040808413.1"/>
</dbReference>
<feature type="domain" description="DUF7923" evidence="2">
    <location>
        <begin position="75"/>
        <end position="253"/>
    </location>
</feature>
<reference evidence="4" key="1">
    <citation type="journal article" date="2017" name="Genome Biol.">
        <title>Comparative genomics reveals high biological diversity and specific adaptations in the industrially and medically important fungal genus Aspergillus.</title>
        <authorList>
            <person name="de Vries R.P."/>
            <person name="Riley R."/>
            <person name="Wiebenga A."/>
            <person name="Aguilar-Osorio G."/>
            <person name="Amillis S."/>
            <person name="Uchima C.A."/>
            <person name="Anderluh G."/>
            <person name="Asadollahi M."/>
            <person name="Askin M."/>
            <person name="Barry K."/>
            <person name="Battaglia E."/>
            <person name="Bayram O."/>
            <person name="Benocci T."/>
            <person name="Braus-Stromeyer S.A."/>
            <person name="Caldana C."/>
            <person name="Canovas D."/>
            <person name="Cerqueira G.C."/>
            <person name="Chen F."/>
            <person name="Chen W."/>
            <person name="Choi C."/>
            <person name="Clum A."/>
            <person name="Dos Santos R.A."/>
            <person name="Damasio A.R."/>
            <person name="Diallinas G."/>
            <person name="Emri T."/>
            <person name="Fekete E."/>
            <person name="Flipphi M."/>
            <person name="Freyberg S."/>
            <person name="Gallo A."/>
            <person name="Gournas C."/>
            <person name="Habgood R."/>
            <person name="Hainaut M."/>
            <person name="Harispe M.L."/>
            <person name="Henrissat B."/>
            <person name="Hilden K.S."/>
            <person name="Hope R."/>
            <person name="Hossain A."/>
            <person name="Karabika E."/>
            <person name="Karaffa L."/>
            <person name="Karanyi Z."/>
            <person name="Krasevec N."/>
            <person name="Kuo A."/>
            <person name="Kusch H."/>
            <person name="LaButti K."/>
            <person name="Lagendijk E.L."/>
            <person name="Lapidus A."/>
            <person name="Levasseur A."/>
            <person name="Lindquist E."/>
            <person name="Lipzen A."/>
            <person name="Logrieco A.F."/>
            <person name="MacCabe A."/>
            <person name="Maekelae M.R."/>
            <person name="Malavazi I."/>
            <person name="Melin P."/>
            <person name="Meyer V."/>
            <person name="Mielnichuk N."/>
            <person name="Miskei M."/>
            <person name="Molnar A.P."/>
            <person name="Mule G."/>
            <person name="Ngan C.Y."/>
            <person name="Orejas M."/>
            <person name="Orosz E."/>
            <person name="Ouedraogo J.P."/>
            <person name="Overkamp K.M."/>
            <person name="Park H.-S."/>
            <person name="Perrone G."/>
            <person name="Piumi F."/>
            <person name="Punt P.J."/>
            <person name="Ram A.F."/>
            <person name="Ramon A."/>
            <person name="Rauscher S."/>
            <person name="Record E."/>
            <person name="Riano-Pachon D.M."/>
            <person name="Robert V."/>
            <person name="Roehrig J."/>
            <person name="Ruller R."/>
            <person name="Salamov A."/>
            <person name="Salih N.S."/>
            <person name="Samson R.A."/>
            <person name="Sandor E."/>
            <person name="Sanguinetti M."/>
            <person name="Schuetze T."/>
            <person name="Sepcic K."/>
            <person name="Shelest E."/>
            <person name="Sherlock G."/>
            <person name="Sophianopoulou V."/>
            <person name="Squina F.M."/>
            <person name="Sun H."/>
            <person name="Susca A."/>
            <person name="Todd R.B."/>
            <person name="Tsang A."/>
            <person name="Unkles S.E."/>
            <person name="van de Wiele N."/>
            <person name="van Rossen-Uffink D."/>
            <person name="Oliveira J.V."/>
            <person name="Vesth T.C."/>
            <person name="Visser J."/>
            <person name="Yu J.-H."/>
            <person name="Zhou M."/>
            <person name="Andersen M.R."/>
            <person name="Archer D.B."/>
            <person name="Baker S.E."/>
            <person name="Benoit I."/>
            <person name="Brakhage A.A."/>
            <person name="Braus G.H."/>
            <person name="Fischer R."/>
            <person name="Frisvad J.C."/>
            <person name="Goldman G.H."/>
            <person name="Houbraken J."/>
            <person name="Oakley B."/>
            <person name="Pocsi I."/>
            <person name="Scazzocchio C."/>
            <person name="Seiboth B."/>
            <person name="vanKuyk P.A."/>
            <person name="Wortman J."/>
            <person name="Dyer P.S."/>
            <person name="Grigoriev I.V."/>
        </authorList>
    </citation>
    <scope>NUCLEOTIDE SEQUENCE [LARGE SCALE GENOMIC DNA]</scope>
    <source>
        <strain evidence="4">CBS 583.65</strain>
    </source>
</reference>
<evidence type="ECO:0000313" key="3">
    <source>
        <dbReference type="EMBL" id="OJJ06522.1"/>
    </source>
</evidence>
<evidence type="ECO:0000313" key="4">
    <source>
        <dbReference type="Proteomes" id="UP000184073"/>
    </source>
</evidence>
<feature type="coiled-coil region" evidence="1">
    <location>
        <begin position="40"/>
        <end position="74"/>
    </location>
</feature>
<protein>
    <recommendedName>
        <fullName evidence="2">DUF7923 domain-containing protein</fullName>
    </recommendedName>
</protein>
<dbReference type="OrthoDB" id="2270193at2759"/>
<dbReference type="Proteomes" id="UP000184073">
    <property type="component" value="Unassembled WGS sequence"/>
</dbReference>
<dbReference type="AlphaFoldDB" id="A0A1L9PYK6"/>
<keyword evidence="4" id="KW-1185">Reference proteome</keyword>